<organism evidence="1 2">
    <name type="scientific">Halocaridina rubra</name>
    <name type="common">Hawaiian red shrimp</name>
    <dbReference type="NCBI Taxonomy" id="373956"/>
    <lineage>
        <taxon>Eukaryota</taxon>
        <taxon>Metazoa</taxon>
        <taxon>Ecdysozoa</taxon>
        <taxon>Arthropoda</taxon>
        <taxon>Crustacea</taxon>
        <taxon>Multicrustacea</taxon>
        <taxon>Malacostraca</taxon>
        <taxon>Eumalacostraca</taxon>
        <taxon>Eucarida</taxon>
        <taxon>Decapoda</taxon>
        <taxon>Pleocyemata</taxon>
        <taxon>Caridea</taxon>
        <taxon>Atyoidea</taxon>
        <taxon>Atyidae</taxon>
        <taxon>Halocaridina</taxon>
    </lineage>
</organism>
<accession>A0AAN8XU22</accession>
<evidence type="ECO:0000313" key="2">
    <source>
        <dbReference type="Proteomes" id="UP001381693"/>
    </source>
</evidence>
<dbReference type="Proteomes" id="UP001381693">
    <property type="component" value="Unassembled WGS sequence"/>
</dbReference>
<dbReference type="AlphaFoldDB" id="A0AAN8XU22"/>
<proteinExistence type="predicted"/>
<sequence length="54" mass="6053">LVSQRAAGAMGHPMMKVWPSKASALSKRSVTSLEEDLSMHSLQRWYMMHGVSCF</sequence>
<feature type="non-terminal residue" evidence="1">
    <location>
        <position position="1"/>
    </location>
</feature>
<reference evidence="1 2" key="1">
    <citation type="submission" date="2023-11" db="EMBL/GenBank/DDBJ databases">
        <title>Halocaridina rubra genome assembly.</title>
        <authorList>
            <person name="Smith C."/>
        </authorList>
    </citation>
    <scope>NUCLEOTIDE SEQUENCE [LARGE SCALE GENOMIC DNA]</scope>
    <source>
        <strain evidence="1">EP-1</strain>
        <tissue evidence="1">Whole</tissue>
    </source>
</reference>
<dbReference type="EMBL" id="JAXCGZ010002204">
    <property type="protein sequence ID" value="KAK7084214.1"/>
    <property type="molecule type" value="Genomic_DNA"/>
</dbReference>
<protein>
    <submittedName>
        <fullName evidence="1">Uncharacterized protein</fullName>
    </submittedName>
</protein>
<keyword evidence="2" id="KW-1185">Reference proteome</keyword>
<name>A0AAN8XU22_HALRR</name>
<evidence type="ECO:0000313" key="1">
    <source>
        <dbReference type="EMBL" id="KAK7084214.1"/>
    </source>
</evidence>
<gene>
    <name evidence="1" type="ORF">SK128_018828</name>
</gene>
<comment type="caution">
    <text evidence="1">The sequence shown here is derived from an EMBL/GenBank/DDBJ whole genome shotgun (WGS) entry which is preliminary data.</text>
</comment>
<feature type="non-terminal residue" evidence="1">
    <location>
        <position position="54"/>
    </location>
</feature>